<keyword evidence="2" id="KW-1185">Reference proteome</keyword>
<gene>
    <name evidence="1" type="ORF">HTY61_04825</name>
</gene>
<name>A0A6N1VAZ7_9HYPH</name>
<protein>
    <submittedName>
        <fullName evidence="1">Uncharacterized protein</fullName>
    </submittedName>
</protein>
<evidence type="ECO:0000313" key="2">
    <source>
        <dbReference type="Proteomes" id="UP000509367"/>
    </source>
</evidence>
<organism evidence="1 2">
    <name type="scientific">Oricola thermophila</name>
    <dbReference type="NCBI Taxonomy" id="2742145"/>
    <lineage>
        <taxon>Bacteria</taxon>
        <taxon>Pseudomonadati</taxon>
        <taxon>Pseudomonadota</taxon>
        <taxon>Alphaproteobacteria</taxon>
        <taxon>Hyphomicrobiales</taxon>
        <taxon>Ahrensiaceae</taxon>
        <taxon>Oricola</taxon>
    </lineage>
</organism>
<accession>A0A6N1VAZ7</accession>
<dbReference type="KEGG" id="orm:HTY61_04825"/>
<dbReference type="RefSeq" id="WP_175275725.1">
    <property type="nucleotide sequence ID" value="NZ_CP054836.1"/>
</dbReference>
<dbReference type="Proteomes" id="UP000509367">
    <property type="component" value="Chromosome"/>
</dbReference>
<dbReference type="AlphaFoldDB" id="A0A6N1VAZ7"/>
<reference evidence="1 2" key="1">
    <citation type="submission" date="2020-06" db="EMBL/GenBank/DDBJ databases">
        <title>Oricola thermophila sp. nov. isolated from a tidal sediments.</title>
        <authorList>
            <person name="Kwon K.K."/>
            <person name="Yang S.-H."/>
            <person name="Park M.-J."/>
        </authorList>
    </citation>
    <scope>NUCLEOTIDE SEQUENCE [LARGE SCALE GENOMIC DNA]</scope>
    <source>
        <strain evidence="1 2">MEBiC13590</strain>
    </source>
</reference>
<proteinExistence type="predicted"/>
<sequence>MTQAETKTAYKSDDYGLDWRDVKSAPKDGRWVWMRNEMMDFPVVAAWGKYRHHSLPGEYEHFGVVIDPFEKWMPLPCGAMICGTQWAPYDAEKHANLTWRFAS</sequence>
<evidence type="ECO:0000313" key="1">
    <source>
        <dbReference type="EMBL" id="QKV17828.1"/>
    </source>
</evidence>
<dbReference type="EMBL" id="CP054836">
    <property type="protein sequence ID" value="QKV17828.1"/>
    <property type="molecule type" value="Genomic_DNA"/>
</dbReference>